<dbReference type="EMBL" id="FO082060">
    <property type="protein sequence ID" value="CCE22936.1"/>
    <property type="molecule type" value="Genomic_DNA"/>
</dbReference>
<dbReference type="HOGENOM" id="CLU_097500_0_0_6"/>
<dbReference type="STRING" id="1091494.MEALZ_1246"/>
<dbReference type="PATRIC" id="fig|271065.3.peg.1269"/>
<feature type="transmembrane region" description="Helical" evidence="1">
    <location>
        <begin position="12"/>
        <end position="31"/>
    </location>
</feature>
<evidence type="ECO:0000313" key="3">
    <source>
        <dbReference type="Proteomes" id="UP000008315"/>
    </source>
</evidence>
<dbReference type="NCBIfam" id="TIGR02532">
    <property type="entry name" value="IV_pilin_GFxxxE"/>
    <property type="match status" value="1"/>
</dbReference>
<evidence type="ECO:0000313" key="2">
    <source>
        <dbReference type="EMBL" id="CCE22936.1"/>
    </source>
</evidence>
<keyword evidence="3" id="KW-1185">Reference proteome</keyword>
<dbReference type="Pfam" id="PF07963">
    <property type="entry name" value="N_methyl"/>
    <property type="match status" value="1"/>
</dbReference>
<proteinExistence type="predicted"/>
<sequence length="249" mass="26910">MKKQTGFTLPELLISLLLGLIVIGGTIAIYISTIRGSTDTIRSARLNHDMDSLMTLMVNDIKRAGYWGDAINDADTRTNPFTSTANNVQIIGDDCIVYSYDTPSLPDFPNGNGAVDDNEMFGFRLNNDGSVSMRLSGTTLASCDDADGTWQRMTVSEGGEQVNITGLEFSFTPIAGTPSLPATSRCLNVTADSIDNDIDCTNVVAGDDIAQRRVVNIRLIGEMGRDATIKKTLVGTVKLGNDRLYQEEP</sequence>
<evidence type="ECO:0008006" key="4">
    <source>
        <dbReference type="Google" id="ProtNLM"/>
    </source>
</evidence>
<protein>
    <recommendedName>
        <fullName evidence="4">Type IV pilus assembly protein PilW</fullName>
    </recommendedName>
</protein>
<gene>
    <name evidence="2" type="ordered locus">MEALZ_1246</name>
</gene>
<dbReference type="AlphaFoldDB" id="G4SVG4"/>
<organism evidence="2 3">
    <name type="scientific">Methylotuvimicrobium alcaliphilum (strain DSM 19304 / NCIMB 14124 / VKM B-2133 / 20Z)</name>
    <name type="common">Methylomicrobium alcaliphilum</name>
    <dbReference type="NCBI Taxonomy" id="1091494"/>
    <lineage>
        <taxon>Bacteria</taxon>
        <taxon>Pseudomonadati</taxon>
        <taxon>Pseudomonadota</taxon>
        <taxon>Gammaproteobacteria</taxon>
        <taxon>Methylococcales</taxon>
        <taxon>Methylococcaceae</taxon>
        <taxon>Methylotuvimicrobium</taxon>
    </lineage>
</organism>
<name>G4SVG4_META2</name>
<dbReference type="InterPro" id="IPR012902">
    <property type="entry name" value="N_methyl_site"/>
</dbReference>
<keyword evidence="1" id="KW-0812">Transmembrane</keyword>
<dbReference type="RefSeq" id="WP_014147734.1">
    <property type="nucleotide sequence ID" value="NC_016112.1"/>
</dbReference>
<keyword evidence="1" id="KW-1133">Transmembrane helix</keyword>
<dbReference type="Proteomes" id="UP000008315">
    <property type="component" value="Chromosome"/>
</dbReference>
<evidence type="ECO:0000256" key="1">
    <source>
        <dbReference type="SAM" id="Phobius"/>
    </source>
</evidence>
<dbReference type="KEGG" id="mah:MEALZ_1246"/>
<reference evidence="3" key="1">
    <citation type="journal article" date="2012" name="J. Bacteriol.">
        <title>Genome sequence of the haloalkaliphilic methanotrophic bacterium Methylomicrobium alcaliphilum 20Z.</title>
        <authorList>
            <person name="Vuilleumier S."/>
            <person name="Khmelenina V.N."/>
            <person name="Bringel F."/>
            <person name="Reshetnikov A.S."/>
            <person name="Lajus A."/>
            <person name="Mangenot S."/>
            <person name="Rouy Z."/>
            <person name="Op den Camp H.J."/>
            <person name="Jetten M.S."/>
            <person name="Dispirito A.A."/>
            <person name="Dunfield P."/>
            <person name="Klotz M.G."/>
            <person name="Semrau J.D."/>
            <person name="Stein L.Y."/>
            <person name="Barbe V."/>
            <person name="Medigue C."/>
            <person name="Trotsenko Y.A."/>
            <person name="Kalyuzhnaya M.G."/>
        </authorList>
    </citation>
    <scope>NUCLEOTIDE SEQUENCE [LARGE SCALE GENOMIC DNA]</scope>
    <source>
        <strain evidence="3">DSM 19304 / NCIMB 14124 / VKM B-2133 / 20Z</strain>
    </source>
</reference>
<accession>G4SVG4</accession>
<keyword evidence="1" id="KW-0472">Membrane</keyword>